<gene>
    <name evidence="5" type="ORF">DSCO28_25600</name>
</gene>
<dbReference type="InterPro" id="IPR000674">
    <property type="entry name" value="Ald_Oxase/Xan_DH_a/b"/>
</dbReference>
<comment type="cofactor">
    <cofactor evidence="3">
        <name>Mo-molybdopterin cytosine dinucleotide</name>
        <dbReference type="ChEBI" id="CHEBI:71308"/>
    </cofactor>
</comment>
<evidence type="ECO:0000256" key="2">
    <source>
        <dbReference type="ARBA" id="ARBA00023002"/>
    </source>
</evidence>
<dbReference type="RefSeq" id="WP_155322555.1">
    <property type="nucleotide sequence ID" value="NZ_AP021876.1"/>
</dbReference>
<evidence type="ECO:0000256" key="1">
    <source>
        <dbReference type="ARBA" id="ARBA00022505"/>
    </source>
</evidence>
<reference evidence="5 6" key="1">
    <citation type="submission" date="2019-11" db="EMBL/GenBank/DDBJ databases">
        <title>Comparative genomics of hydrocarbon-degrading Desulfosarcina strains.</title>
        <authorList>
            <person name="Watanabe M."/>
            <person name="Kojima H."/>
            <person name="Fukui M."/>
        </authorList>
    </citation>
    <scope>NUCLEOTIDE SEQUENCE [LARGE SCALE GENOMIC DNA]</scope>
    <source>
        <strain evidence="5 6">28bB2T</strain>
    </source>
</reference>
<accession>A0A5K7ZKU2</accession>
<dbReference type="Proteomes" id="UP000425960">
    <property type="component" value="Chromosome"/>
</dbReference>
<dbReference type="Pfam" id="PF02738">
    <property type="entry name" value="MoCoBD_1"/>
    <property type="match status" value="1"/>
</dbReference>
<dbReference type="InterPro" id="IPR016208">
    <property type="entry name" value="Ald_Oxase/xanthine_DH-like"/>
</dbReference>
<keyword evidence="1" id="KW-0500">Molybdenum</keyword>
<dbReference type="SMART" id="SM01008">
    <property type="entry name" value="Ald_Xan_dh_C"/>
    <property type="match status" value="1"/>
</dbReference>
<dbReference type="Gene3D" id="3.30.365.10">
    <property type="entry name" value="Aldehyde oxidase/xanthine dehydrogenase, molybdopterin binding domain"/>
    <property type="match status" value="4"/>
</dbReference>
<evidence type="ECO:0000256" key="3">
    <source>
        <dbReference type="ARBA" id="ARBA00053029"/>
    </source>
</evidence>
<dbReference type="SUPFAM" id="SSF54665">
    <property type="entry name" value="CO dehydrogenase molybdoprotein N-domain-like"/>
    <property type="match status" value="1"/>
</dbReference>
<organism evidence="5 6">
    <name type="scientific">Desulfosarcina ovata subsp. sediminis</name>
    <dbReference type="NCBI Taxonomy" id="885957"/>
    <lineage>
        <taxon>Bacteria</taxon>
        <taxon>Pseudomonadati</taxon>
        <taxon>Thermodesulfobacteriota</taxon>
        <taxon>Desulfobacteria</taxon>
        <taxon>Desulfobacterales</taxon>
        <taxon>Desulfosarcinaceae</taxon>
        <taxon>Desulfosarcina</taxon>
    </lineage>
</organism>
<dbReference type="AlphaFoldDB" id="A0A5K7ZKU2"/>
<feature type="domain" description="Aldehyde oxidase/xanthine dehydrogenase a/b hammerhead" evidence="4">
    <location>
        <begin position="21"/>
        <end position="131"/>
    </location>
</feature>
<dbReference type="KEGG" id="dov:DSCO28_25600"/>
<dbReference type="PANTHER" id="PTHR11908:SF132">
    <property type="entry name" value="ALDEHYDE OXIDASE 1-RELATED"/>
    <property type="match status" value="1"/>
</dbReference>
<dbReference type="Pfam" id="PF20256">
    <property type="entry name" value="MoCoBD_2"/>
    <property type="match status" value="1"/>
</dbReference>
<dbReference type="PANTHER" id="PTHR11908">
    <property type="entry name" value="XANTHINE DEHYDROGENASE"/>
    <property type="match status" value="1"/>
</dbReference>
<dbReference type="InterPro" id="IPR036856">
    <property type="entry name" value="Ald_Oxase/Xan_DH_a/b_sf"/>
</dbReference>
<sequence length="756" mass="81884">MKAFNIIGKDIPRTDGKAKATGQAVYADDIKLPGMLHGKLLRSPLAHARIVNIDTSKAAALPGVRLVITGADLPKVTTGNWRLFPKTQDEYALAIDKIRYIGDEVAAVAATDPDIAEAAIELIEVEYEELPGVYDIESALKDDAPLLHDGYKTNISIDRKIEYGDPDKAFAESDYVREDTFTVQAQSHAYMEPCSCVSQADQEGRVTIWTSTQTPYIVQCLLASALNLRENDVRVIKPTVGGGFGGKMELRSWEVCSAFMAQKTGRPVKFTLTREEELMAGRRRHPMTIRSKIGFKKDGTIMAKDLHIYLDGGGYNAMGPTACFLAGNFGAMLYRYPNYRYLGEHVYTNKPPASAMRGFGAPQTLFAAETQMNMAAEDLGIDPIDLRLKNAQVTGDVLPGVATISSCGFIESLEEVRKMSNWDEIRKNPKPGQGIGIGCYSFISGGVFNWFNTQYNFSAAEVKVFEDGTAHLLTMAADIGQGVETVMTQILAEALGLQMGDIRITAADTAITPQADLGAWGSRLTLFNGNAVLDAANKIKKKLAGAVAAKFNLNSIFAIEFEGGRVFAKGKPDRGMSLGEAVAFVQKMQRGEPVVARGYYTPRDKGLVSPAFSFGAQVAEVNVDEETGQIKVVQMNTAHDCGTVINHMSVEGQLEGSIQMGLGYALSENFVMDGGKTLNTNFLDYKMPHAADMPPSNSVCIDTYEEEGPMGAKEAGEGLVSPTAPAIADAVHHATGFRCTDLPITPEKILKGLKKM</sequence>
<protein>
    <submittedName>
        <fullName evidence="5">Dehydrogenase</fullName>
    </submittedName>
</protein>
<evidence type="ECO:0000313" key="6">
    <source>
        <dbReference type="Proteomes" id="UP000425960"/>
    </source>
</evidence>
<dbReference type="FunFam" id="3.30.365.10:FF:000001">
    <property type="entry name" value="Xanthine dehydrogenase oxidase"/>
    <property type="match status" value="1"/>
</dbReference>
<name>A0A5K7ZKU2_9BACT</name>
<dbReference type="EMBL" id="AP021876">
    <property type="protein sequence ID" value="BBO81994.1"/>
    <property type="molecule type" value="Genomic_DNA"/>
</dbReference>
<dbReference type="Pfam" id="PF01315">
    <property type="entry name" value="Ald_Xan_dh_C"/>
    <property type="match status" value="1"/>
</dbReference>
<proteinExistence type="predicted"/>
<dbReference type="GO" id="GO:0005506">
    <property type="term" value="F:iron ion binding"/>
    <property type="evidence" value="ECO:0007669"/>
    <property type="project" value="InterPro"/>
</dbReference>
<dbReference type="InterPro" id="IPR037165">
    <property type="entry name" value="AldOxase/xan_DH_Mopterin-bd_sf"/>
</dbReference>
<dbReference type="InterPro" id="IPR008274">
    <property type="entry name" value="AldOxase/xan_DH_MoCoBD1"/>
</dbReference>
<dbReference type="Gene3D" id="3.90.1170.50">
    <property type="entry name" value="Aldehyde oxidase/xanthine dehydrogenase, a/b hammerhead"/>
    <property type="match status" value="1"/>
</dbReference>
<evidence type="ECO:0000259" key="4">
    <source>
        <dbReference type="SMART" id="SM01008"/>
    </source>
</evidence>
<keyword evidence="2" id="KW-0560">Oxidoreductase</keyword>
<dbReference type="SUPFAM" id="SSF56003">
    <property type="entry name" value="Molybdenum cofactor-binding domain"/>
    <property type="match status" value="1"/>
</dbReference>
<evidence type="ECO:0000313" key="5">
    <source>
        <dbReference type="EMBL" id="BBO81994.1"/>
    </source>
</evidence>
<dbReference type="GO" id="GO:0016491">
    <property type="term" value="F:oxidoreductase activity"/>
    <property type="evidence" value="ECO:0007669"/>
    <property type="project" value="UniProtKB-KW"/>
</dbReference>
<dbReference type="InterPro" id="IPR046867">
    <property type="entry name" value="AldOxase/xan_DH_MoCoBD2"/>
</dbReference>